<organism evidence="1 2">
    <name type="scientific">Collybia nuda</name>
    <dbReference type="NCBI Taxonomy" id="64659"/>
    <lineage>
        <taxon>Eukaryota</taxon>
        <taxon>Fungi</taxon>
        <taxon>Dikarya</taxon>
        <taxon>Basidiomycota</taxon>
        <taxon>Agaricomycotina</taxon>
        <taxon>Agaricomycetes</taxon>
        <taxon>Agaricomycetidae</taxon>
        <taxon>Agaricales</taxon>
        <taxon>Tricholomatineae</taxon>
        <taxon>Clitocybaceae</taxon>
        <taxon>Collybia</taxon>
    </lineage>
</organism>
<dbReference type="AlphaFoldDB" id="A0A9P6CBV2"/>
<name>A0A9P6CBV2_9AGAR</name>
<accession>A0A9P6CBV2</accession>
<evidence type="ECO:0000313" key="1">
    <source>
        <dbReference type="EMBL" id="KAF9456445.1"/>
    </source>
</evidence>
<reference evidence="1" key="1">
    <citation type="submission" date="2020-11" db="EMBL/GenBank/DDBJ databases">
        <authorList>
            <consortium name="DOE Joint Genome Institute"/>
            <person name="Ahrendt S."/>
            <person name="Riley R."/>
            <person name="Andreopoulos W."/>
            <person name="Labutti K."/>
            <person name="Pangilinan J."/>
            <person name="Ruiz-Duenas F.J."/>
            <person name="Barrasa J.M."/>
            <person name="Sanchez-Garcia M."/>
            <person name="Camarero S."/>
            <person name="Miyauchi S."/>
            <person name="Serrano A."/>
            <person name="Linde D."/>
            <person name="Babiker R."/>
            <person name="Drula E."/>
            <person name="Ayuso-Fernandez I."/>
            <person name="Pacheco R."/>
            <person name="Padilla G."/>
            <person name="Ferreira P."/>
            <person name="Barriuso J."/>
            <person name="Kellner H."/>
            <person name="Castanera R."/>
            <person name="Alfaro M."/>
            <person name="Ramirez L."/>
            <person name="Pisabarro A.G."/>
            <person name="Kuo A."/>
            <person name="Tritt A."/>
            <person name="Lipzen A."/>
            <person name="He G."/>
            <person name="Yan M."/>
            <person name="Ng V."/>
            <person name="Cullen D."/>
            <person name="Martin F."/>
            <person name="Rosso M.-N."/>
            <person name="Henrissat B."/>
            <person name="Hibbett D."/>
            <person name="Martinez A.T."/>
            <person name="Grigoriev I.V."/>
        </authorList>
    </citation>
    <scope>NUCLEOTIDE SEQUENCE</scope>
    <source>
        <strain evidence="1">CBS 247.69</strain>
    </source>
</reference>
<comment type="caution">
    <text evidence="1">The sequence shown here is derived from an EMBL/GenBank/DDBJ whole genome shotgun (WGS) entry which is preliminary data.</text>
</comment>
<gene>
    <name evidence="1" type="ORF">BDZ94DRAFT_1275594</name>
</gene>
<dbReference type="Proteomes" id="UP000807353">
    <property type="component" value="Unassembled WGS sequence"/>
</dbReference>
<sequence>MVAPECSEVAQLVTTSRSVNDKGGYGGCVFLRLAIADHRALFSFFLGKITNRWRSAYPGLPLLHSNLNKLGKSRSCQQPSRAHNTPGPLNERNSPLWVVIVLPPNRSHYEKTIDLCGISALSISFCRDHKYGETTQKSTHHCSDELSKSQKKTKKPCACVPTVQFKYTP</sequence>
<dbReference type="EMBL" id="MU150425">
    <property type="protein sequence ID" value="KAF9456445.1"/>
    <property type="molecule type" value="Genomic_DNA"/>
</dbReference>
<keyword evidence="2" id="KW-1185">Reference proteome</keyword>
<proteinExistence type="predicted"/>
<evidence type="ECO:0000313" key="2">
    <source>
        <dbReference type="Proteomes" id="UP000807353"/>
    </source>
</evidence>
<protein>
    <submittedName>
        <fullName evidence="1">Uncharacterized protein</fullName>
    </submittedName>
</protein>